<dbReference type="NCBIfam" id="NF003619">
    <property type="entry name" value="PRK05261.1-4"/>
    <property type="match status" value="1"/>
</dbReference>
<dbReference type="InterPro" id="IPR005593">
    <property type="entry name" value="Xul5P/Fru6P_PKetolase"/>
</dbReference>
<organism evidence="8 9">
    <name type="scientific">Cryobacterium serini</name>
    <dbReference type="NCBI Taxonomy" id="1259201"/>
    <lineage>
        <taxon>Bacteria</taxon>
        <taxon>Bacillati</taxon>
        <taxon>Actinomycetota</taxon>
        <taxon>Actinomycetes</taxon>
        <taxon>Micrococcales</taxon>
        <taxon>Microbacteriaceae</taxon>
        <taxon>Cryobacterium</taxon>
    </lineage>
</organism>
<dbReference type="GO" id="GO:0016832">
    <property type="term" value="F:aldehyde-lyase activity"/>
    <property type="evidence" value="ECO:0007669"/>
    <property type="project" value="UniProtKB-UniRule"/>
</dbReference>
<dbReference type="HAMAP" id="MF_01403">
    <property type="entry name" value="Phosphoketolase"/>
    <property type="match status" value="1"/>
</dbReference>
<dbReference type="Proteomes" id="UP000297626">
    <property type="component" value="Unassembled WGS sequence"/>
</dbReference>
<comment type="cofactor">
    <cofactor evidence="1 5">
        <name>thiamine diphosphate</name>
        <dbReference type="ChEBI" id="CHEBI:58937"/>
    </cofactor>
</comment>
<dbReference type="SUPFAM" id="SSF52518">
    <property type="entry name" value="Thiamin diphosphate-binding fold (THDP-binding)"/>
    <property type="match status" value="2"/>
</dbReference>
<keyword evidence="9" id="KW-1185">Reference proteome</keyword>
<sequence>MIHDSGTMTWPARALAPLRPEALASIDAWWRAANYLAVGQIYLLGNALLTEPLTRDHVKPRLLGHWGTTPGLNFLYAHLNRAIQERSQSAIYITGPGHGGPGMVANAYLDGTYTEVYADIEQNAHGVQKLFRQFSFPGGIPSHASPELPGSIHEGGELGYALSHAYGAAFDNPNLLVAAVVGDGEAETGPLATSWHSNKFIDPLHDGVVLPILHLNGYKIANPTVLARIPEDELLDLMRGYGHTPYIVSGGFDGEDPLLVHARMAETLDLVLNQIAEIKAAAAKADKNNEDFARPPWPMIILRTPKGWTCPATIDGVQVENTWRAHQVPLANARDTPEHTALLEEWMLSYRPAELFDSNGAPVAQIRALAPVGPLRMSANPVANGGLLRRDLHLPDFRDFAVDVPAPGATLDEATRVLGGYLAEVIRLNPDNFRIFGPDETASNRLAPPVYEVTDKQWNAELKPGDTNLARAGRVMEVLSEHQCQGWLEGYLLTGRHGLFNCYEAFIHIVDSMFNQHAKWLKVTADIPWRTPIASLNYLLSSHVWRQDHNGFSHQDPGFIDHVVNKSADVVRVYLPFDANTLLSTYDHCLRSVNYVNVVVAGKQLAPNLLTMTEAVAHCTRGLGIFDWAGTEIAGQEPDVVLAAAGDVPTLEVLAAAEILRENLPDLKLRVVNVVDLMRLQSEDDHPHGLSDSAFDAVFTPDKPIIFAYHGYPWLIHRLTYKRHGHENLHARGYKENGTTTTPFDMVMLNDLDRYHLVMDVIDRTPGLAARAGLLRQKMQDARLAARQYTRDFGEDLPAVTDWSWSKTDAAPRADQTGSDNV</sequence>
<evidence type="ECO:0000259" key="7">
    <source>
        <dbReference type="Pfam" id="PF09364"/>
    </source>
</evidence>
<dbReference type="PANTHER" id="PTHR31273">
    <property type="entry name" value="PHOSPHOKETOLASE-RELATED"/>
    <property type="match status" value="1"/>
</dbReference>
<evidence type="ECO:0000256" key="1">
    <source>
        <dbReference type="ARBA" id="ARBA00001964"/>
    </source>
</evidence>
<comment type="caution">
    <text evidence="8">The sequence shown here is derived from an EMBL/GenBank/DDBJ whole genome shotgun (WGS) entry which is preliminary data.</text>
</comment>
<evidence type="ECO:0000256" key="4">
    <source>
        <dbReference type="ARBA" id="ARBA00023239"/>
    </source>
</evidence>
<dbReference type="Gene3D" id="3.40.50.970">
    <property type="match status" value="2"/>
</dbReference>
<dbReference type="PIRSF" id="PIRSF017245">
    <property type="entry name" value="Phosphoketolase"/>
    <property type="match status" value="1"/>
</dbReference>
<feature type="domain" description="Xylulose 5-phosphate/Fructose 6-phosphate phosphoketolase C-terminal" evidence="6">
    <location>
        <begin position="603"/>
        <end position="805"/>
    </location>
</feature>
<dbReference type="InterPro" id="IPR019789">
    <property type="entry name" value="Xul5P/Fru6P_PKetolase_ThDP_BS"/>
</dbReference>
<evidence type="ECO:0000256" key="2">
    <source>
        <dbReference type="ARBA" id="ARBA00005623"/>
    </source>
</evidence>
<evidence type="ECO:0000256" key="3">
    <source>
        <dbReference type="ARBA" id="ARBA00023052"/>
    </source>
</evidence>
<reference evidence="8 9" key="1">
    <citation type="submission" date="2019-03" db="EMBL/GenBank/DDBJ databases">
        <title>Genomics of glacier-inhabiting Cryobacterium strains.</title>
        <authorList>
            <person name="Liu Q."/>
            <person name="Xin Y.-H."/>
        </authorList>
    </citation>
    <scope>NUCLEOTIDE SEQUENCE [LARGE SCALE GENOMIC DNA]</scope>
    <source>
        <strain evidence="8 9">Sr54</strain>
    </source>
</reference>
<dbReference type="EMBL" id="SOHN01000016">
    <property type="protein sequence ID" value="TFD86088.1"/>
    <property type="molecule type" value="Genomic_DNA"/>
</dbReference>
<dbReference type="GO" id="GO:0005975">
    <property type="term" value="P:carbohydrate metabolic process"/>
    <property type="evidence" value="ECO:0007669"/>
    <property type="project" value="InterPro"/>
</dbReference>
<evidence type="ECO:0000313" key="9">
    <source>
        <dbReference type="Proteomes" id="UP000297626"/>
    </source>
</evidence>
<dbReference type="NCBIfam" id="NF003621">
    <property type="entry name" value="PRK05261.1-6"/>
    <property type="match status" value="1"/>
</dbReference>
<dbReference type="PROSITE" id="PS60002">
    <property type="entry name" value="PHOSPHOKETOLASE_1"/>
    <property type="match status" value="1"/>
</dbReference>
<dbReference type="Pfam" id="PF03894">
    <property type="entry name" value="XFP"/>
    <property type="match status" value="1"/>
</dbReference>
<evidence type="ECO:0000256" key="5">
    <source>
        <dbReference type="HAMAP-Rule" id="MF_01403"/>
    </source>
</evidence>
<dbReference type="PANTHER" id="PTHR31273:SF0">
    <property type="entry name" value="PHOSPHOKETOLASE-RELATED"/>
    <property type="match status" value="1"/>
</dbReference>
<keyword evidence="4 5" id="KW-0456">Lyase</keyword>
<dbReference type="Gene3D" id="3.40.50.920">
    <property type="match status" value="1"/>
</dbReference>
<comment type="similarity">
    <text evidence="2 5">Belongs to the XFP family.</text>
</comment>
<feature type="domain" description="Xylulose 5-phosphate/Fructose 6-phosphate phosphoketolase N-terminal" evidence="7">
    <location>
        <begin position="19"/>
        <end position="387"/>
    </location>
</feature>
<evidence type="ECO:0000313" key="8">
    <source>
        <dbReference type="EMBL" id="TFD86088.1"/>
    </source>
</evidence>
<dbReference type="GO" id="GO:0000287">
    <property type="term" value="F:magnesium ion binding"/>
    <property type="evidence" value="ECO:0007669"/>
    <property type="project" value="UniProtKB-ARBA"/>
</dbReference>
<name>A0A4R9BKE7_9MICO</name>
<dbReference type="EC" id="4.1.2.-" evidence="5"/>
<dbReference type="InterPro" id="IPR009014">
    <property type="entry name" value="Transketo_C/PFOR_II"/>
</dbReference>
<keyword evidence="3 5" id="KW-0786">Thiamine pyrophosphate</keyword>
<proteinExistence type="inferred from homology"/>
<dbReference type="PROSITE" id="PS60003">
    <property type="entry name" value="PHOSPHOKETOLASE_2"/>
    <property type="match status" value="1"/>
</dbReference>
<evidence type="ECO:0000259" key="6">
    <source>
        <dbReference type="Pfam" id="PF09363"/>
    </source>
</evidence>
<dbReference type="Pfam" id="PF09364">
    <property type="entry name" value="XFP_N"/>
    <property type="match status" value="1"/>
</dbReference>
<dbReference type="InterPro" id="IPR029061">
    <property type="entry name" value="THDP-binding"/>
</dbReference>
<dbReference type="Pfam" id="PF09363">
    <property type="entry name" value="XFP_C"/>
    <property type="match status" value="1"/>
</dbReference>
<dbReference type="InterPro" id="IPR023962">
    <property type="entry name" value="Phosphoketolase"/>
</dbReference>
<gene>
    <name evidence="8" type="ORF">E3T51_13195</name>
</gene>
<accession>A0A4R9BKE7</accession>
<dbReference type="NCBIfam" id="NF003617">
    <property type="entry name" value="PRK05261.1-2"/>
    <property type="match status" value="1"/>
</dbReference>
<dbReference type="AlphaFoldDB" id="A0A4R9BKE7"/>
<protein>
    <recommendedName>
        <fullName evidence="5">Probable phosphoketolase</fullName>
        <ecNumber evidence="5">4.1.2.-</ecNumber>
    </recommendedName>
</protein>
<dbReference type="InterPro" id="IPR018969">
    <property type="entry name" value="Xul5P/Fru6P_PKetolase_C"/>
</dbReference>
<dbReference type="InterPro" id="IPR018970">
    <property type="entry name" value="Xul5P/Fru6P_PKetolase_N"/>
</dbReference>
<dbReference type="InterPro" id="IPR019790">
    <property type="entry name" value="Xul5P/Fru6P_PKetolase_CS"/>
</dbReference>